<dbReference type="EMBL" id="JANQDX010000013">
    <property type="protein sequence ID" value="KAL0913033.1"/>
    <property type="molecule type" value="Genomic_DNA"/>
</dbReference>
<protein>
    <submittedName>
        <fullName evidence="1">Uncharacterized protein</fullName>
    </submittedName>
</protein>
<dbReference type="Proteomes" id="UP001552299">
    <property type="component" value="Unassembled WGS sequence"/>
</dbReference>
<comment type="caution">
    <text evidence="1">The sequence shown here is derived from an EMBL/GenBank/DDBJ whole genome shotgun (WGS) entry which is preliminary data.</text>
</comment>
<dbReference type="AlphaFoldDB" id="A0ABD0US26"/>
<gene>
    <name evidence="1" type="ORF">M5K25_016463</name>
</gene>
<sequence length="207" mass="22991">MMMQKRVLEDAHNSRNDVSWWIGEIARGYSVAVKDIERGFIGERLAFMRLSAGLGARAQGQESTIMSTRFPIIPNSPNSALSLLSSNATPWASPPELSSRSSAALRELIAENRATLFAKQLFSDRSSFPFLNQTSCSSLSYDPHQHQFPFQIPAQVTNLQGSGNHLTLDLMQIPSSSVDEFLSGRNKSKDEDEDCCEIWKSLEAHVV</sequence>
<name>A0ABD0US26_DENTH</name>
<reference evidence="1 2" key="1">
    <citation type="journal article" date="2024" name="Plant Biotechnol. J.">
        <title>Dendrobium thyrsiflorum genome and its molecular insights into genes involved in important horticultural traits.</title>
        <authorList>
            <person name="Chen B."/>
            <person name="Wang J.Y."/>
            <person name="Zheng P.J."/>
            <person name="Li K.L."/>
            <person name="Liang Y.M."/>
            <person name="Chen X.F."/>
            <person name="Zhang C."/>
            <person name="Zhao X."/>
            <person name="He X."/>
            <person name="Zhang G.Q."/>
            <person name="Liu Z.J."/>
            <person name="Xu Q."/>
        </authorList>
    </citation>
    <scope>NUCLEOTIDE SEQUENCE [LARGE SCALE GENOMIC DNA]</scope>
    <source>
        <strain evidence="1">GZMU011</strain>
    </source>
</reference>
<accession>A0ABD0US26</accession>
<keyword evidence="2" id="KW-1185">Reference proteome</keyword>
<proteinExistence type="predicted"/>
<evidence type="ECO:0000313" key="2">
    <source>
        <dbReference type="Proteomes" id="UP001552299"/>
    </source>
</evidence>
<evidence type="ECO:0000313" key="1">
    <source>
        <dbReference type="EMBL" id="KAL0913033.1"/>
    </source>
</evidence>
<organism evidence="1 2">
    <name type="scientific">Dendrobium thyrsiflorum</name>
    <name type="common">Pinecone-like raceme dendrobium</name>
    <name type="synonym">Orchid</name>
    <dbReference type="NCBI Taxonomy" id="117978"/>
    <lineage>
        <taxon>Eukaryota</taxon>
        <taxon>Viridiplantae</taxon>
        <taxon>Streptophyta</taxon>
        <taxon>Embryophyta</taxon>
        <taxon>Tracheophyta</taxon>
        <taxon>Spermatophyta</taxon>
        <taxon>Magnoliopsida</taxon>
        <taxon>Liliopsida</taxon>
        <taxon>Asparagales</taxon>
        <taxon>Orchidaceae</taxon>
        <taxon>Epidendroideae</taxon>
        <taxon>Malaxideae</taxon>
        <taxon>Dendrobiinae</taxon>
        <taxon>Dendrobium</taxon>
    </lineage>
</organism>